<dbReference type="GO" id="GO:0008202">
    <property type="term" value="P:steroid metabolic process"/>
    <property type="evidence" value="ECO:0007669"/>
    <property type="project" value="TreeGrafter"/>
</dbReference>
<dbReference type="EMBL" id="JAHLQT010006108">
    <property type="protein sequence ID" value="KAG7175415.1"/>
    <property type="molecule type" value="Genomic_DNA"/>
</dbReference>
<dbReference type="Proteomes" id="UP000747542">
    <property type="component" value="Unassembled WGS sequence"/>
</dbReference>
<dbReference type="SUPFAM" id="SSF51735">
    <property type="entry name" value="NAD(P)-binding Rossmann-fold domains"/>
    <property type="match status" value="1"/>
</dbReference>
<evidence type="ECO:0000313" key="1">
    <source>
        <dbReference type="EMBL" id="KAG7175415.1"/>
    </source>
</evidence>
<evidence type="ECO:0000313" key="2">
    <source>
        <dbReference type="Proteomes" id="UP000747542"/>
    </source>
</evidence>
<proteinExistence type="predicted"/>
<dbReference type="InterPro" id="IPR002347">
    <property type="entry name" value="SDR_fam"/>
</dbReference>
<dbReference type="GO" id="GO:0016491">
    <property type="term" value="F:oxidoreductase activity"/>
    <property type="evidence" value="ECO:0007669"/>
    <property type="project" value="TreeGrafter"/>
</dbReference>
<gene>
    <name evidence="1" type="primary">Bdh1-L1</name>
    <name evidence="1" type="ORF">Hamer_G001502</name>
</gene>
<dbReference type="AlphaFoldDB" id="A0A8J5N7W2"/>
<reference evidence="1" key="1">
    <citation type="journal article" date="2021" name="Sci. Adv.">
        <title>The American lobster genome reveals insights on longevity, neural, and immune adaptations.</title>
        <authorList>
            <person name="Polinski J.M."/>
            <person name="Zimin A.V."/>
            <person name="Clark K.F."/>
            <person name="Kohn A.B."/>
            <person name="Sadowski N."/>
            <person name="Timp W."/>
            <person name="Ptitsyn A."/>
            <person name="Khanna P."/>
            <person name="Romanova D.Y."/>
            <person name="Williams P."/>
            <person name="Greenwood S.J."/>
            <person name="Moroz L.L."/>
            <person name="Walt D.R."/>
            <person name="Bodnar A.G."/>
        </authorList>
    </citation>
    <scope>NUCLEOTIDE SEQUENCE</scope>
    <source>
        <strain evidence="1">GMGI-L3</strain>
    </source>
</reference>
<organism evidence="1 2">
    <name type="scientific">Homarus americanus</name>
    <name type="common">American lobster</name>
    <dbReference type="NCBI Taxonomy" id="6706"/>
    <lineage>
        <taxon>Eukaryota</taxon>
        <taxon>Metazoa</taxon>
        <taxon>Ecdysozoa</taxon>
        <taxon>Arthropoda</taxon>
        <taxon>Crustacea</taxon>
        <taxon>Multicrustacea</taxon>
        <taxon>Malacostraca</taxon>
        <taxon>Eumalacostraca</taxon>
        <taxon>Eucarida</taxon>
        <taxon>Decapoda</taxon>
        <taxon>Pleocyemata</taxon>
        <taxon>Astacidea</taxon>
        <taxon>Nephropoidea</taxon>
        <taxon>Nephropidae</taxon>
        <taxon>Homarus</taxon>
    </lineage>
</organism>
<protein>
    <submittedName>
        <fullName evidence="1">D-beta-hydroxybutyrate dehydrogenase-like 1</fullName>
    </submittedName>
</protein>
<dbReference type="PANTHER" id="PTHR43313">
    <property type="entry name" value="SHORT-CHAIN DEHYDROGENASE/REDUCTASE FAMILY 9C"/>
    <property type="match status" value="1"/>
</dbReference>
<sequence length="201" mass="23110">MRCVVSPLMMVRNVKSHLHLRHDVQFPARGRVVTISSGLARMAVPMRSAYVLSKYAVEGFCDVLRCSNLQVFKSTGVQIHRYEMRSWGVKVSIIEPGNYIAGTNIFTESLIQEHGRKMWEAMSEEVKADYGKDHFQARIDLMRQYSKAGNTDISPVINAFTEGLTQKYPQARYCPMDLYFKTRLFVATHLPEFVYEKLYIG</sequence>
<dbReference type="Gene3D" id="3.40.50.720">
    <property type="entry name" value="NAD(P)-binding Rossmann-like Domain"/>
    <property type="match status" value="1"/>
</dbReference>
<name>A0A8J5N7W2_HOMAM</name>
<dbReference type="InterPro" id="IPR036291">
    <property type="entry name" value="NAD(P)-bd_dom_sf"/>
</dbReference>
<dbReference type="PANTHER" id="PTHR43313:SF36">
    <property type="entry name" value="D-BETA-HYDROXYBUTYRATE DEHYDROGENASE, MITOCHONDRIAL"/>
    <property type="match status" value="1"/>
</dbReference>
<comment type="caution">
    <text evidence="1">The sequence shown here is derived from an EMBL/GenBank/DDBJ whole genome shotgun (WGS) entry which is preliminary data.</text>
</comment>
<keyword evidence="2" id="KW-1185">Reference proteome</keyword>
<accession>A0A8J5N7W2</accession>
<dbReference type="Pfam" id="PF00106">
    <property type="entry name" value="adh_short"/>
    <property type="match status" value="1"/>
</dbReference>